<evidence type="ECO:0000256" key="1">
    <source>
        <dbReference type="SAM" id="Coils"/>
    </source>
</evidence>
<feature type="region of interest" description="Disordered" evidence="2">
    <location>
        <begin position="612"/>
        <end position="646"/>
    </location>
</feature>
<name>A0A078AZE5_STYLE</name>
<dbReference type="EMBL" id="CCKQ01015653">
    <property type="protein sequence ID" value="CDW87481.1"/>
    <property type="molecule type" value="Genomic_DNA"/>
</dbReference>
<reference evidence="3 4" key="1">
    <citation type="submission" date="2014-06" db="EMBL/GenBank/DDBJ databases">
        <authorList>
            <person name="Swart Estienne"/>
        </authorList>
    </citation>
    <scope>NUCLEOTIDE SEQUENCE [LARGE SCALE GENOMIC DNA]</scope>
    <source>
        <strain evidence="3 4">130c</strain>
    </source>
</reference>
<feature type="compositionally biased region" description="Low complexity" evidence="2">
    <location>
        <begin position="947"/>
        <end position="961"/>
    </location>
</feature>
<feature type="compositionally biased region" description="Polar residues" evidence="2">
    <location>
        <begin position="701"/>
        <end position="713"/>
    </location>
</feature>
<feature type="region of interest" description="Disordered" evidence="2">
    <location>
        <begin position="1227"/>
        <end position="1248"/>
    </location>
</feature>
<organism evidence="3 4">
    <name type="scientific">Stylonychia lemnae</name>
    <name type="common">Ciliate</name>
    <dbReference type="NCBI Taxonomy" id="5949"/>
    <lineage>
        <taxon>Eukaryota</taxon>
        <taxon>Sar</taxon>
        <taxon>Alveolata</taxon>
        <taxon>Ciliophora</taxon>
        <taxon>Intramacronucleata</taxon>
        <taxon>Spirotrichea</taxon>
        <taxon>Stichotrichia</taxon>
        <taxon>Sporadotrichida</taxon>
        <taxon>Oxytrichidae</taxon>
        <taxon>Stylonychinae</taxon>
        <taxon>Stylonychia</taxon>
    </lineage>
</organism>
<feature type="compositionally biased region" description="Polar residues" evidence="2">
    <location>
        <begin position="1323"/>
        <end position="1333"/>
    </location>
</feature>
<dbReference type="InParanoid" id="A0A078AZE5"/>
<dbReference type="OMA" id="VIARHNS"/>
<sequence length="1399" mass="162192">MQAPIDGMDDDQSQIDPAQFQNLFDQMQNNQDFLQKMQGILALQNYQITTESDENSLYLLQRPSSLNRFSNINEDNQVNLIAHSNGRAESAQNQQNTEFFDYTPNRTFTSQVSYQIDSNNKNLFQEQFQSNDQSHLQQQFQMYQQHQQQQQQQQQYQQIKQPPQALEQIDMNMITPEYLQMFNQFYQMFSQLQASQQMDLSSDPSLLQTMMVSFFTQMMQNQQNLGQQNYYGYPEGPSSPRQRDYNNLPLAAIPESKESILEENSGWGTVKTNKFGAIMSANSGFQKENGCSCCVQCLDYKKKGILNQCSNFNLGNQMFFHNSQLNQETFIQKSDVSSNATSQILNNPFGLGSVSPSPNHNMPYDLQSQYNSASNQVSQNLNQMFQIQFQGTFSNQEVPNNNNNSVYQSRQDSYQSNQDDLVQNIEQQFHQQHQIHSPKQMSGEYQMVHDPYYISNIRQDASQPEILSPKQIQQNKLIEYMIDNNDFSNYKQRRQVIKGERMSRTLSRSGSKNSVMYWQHNHKPSIQNSNYQFNQSQIQLNLQPNQYHNDEHQQQQYFSDAKLQNKNLQNDDYNQQHQYQQVDYNRDTLQYFSPQITNKQQIFGYKNRFEDLGSDNQEVTSPDTQRESDRNQSKGQNIKRKRTQEKIKEIRKLNELQRGKDLLKKSQTRKNIHKQPSSKTIFEIKDLKKSKSKNANHLRKQSLNVASNKENNKLTQSNYQNQYEMSQQQIMLSQNQDLLLTSTDENPYQHNKKESNTFKSLNSVVNSRINHSKQTLRLESGENLSPQITNLKLLTSSGPGQNQVVTSFDNNNHMYLKKKSAGLDLNNILLQEENKKPGQEIHIIKKPVQTEELKKIQERLNKYYQDKRREENEQKMFIQQQNNQKNTNSNQCNDMEAMSMTKTLSSFKSLMMKTMSQMSIQQDNNIQQQYIQGKDQRSKQLQQYKTNSNNNNNNNNCNQSVNVSSIQDDYSVGGDYSENLTKIISPKNLYNGQLGNIKQRNGQSNDQPNFEYVISEKQIENETNHNHQKSQCLPNSLFFKKSNGNQQLSGEDTLSLKYNSRQPSLCYCGKSSCICDQNSKKDLLSHFQNFLQEMDKHPPFNNQGLPINRESLYQSPIANLGHSNSTHDFFMSNLQFLGIGRSSSQNSILSRPKGVHSNRQSSITAKCNQIINQPKIKRFSSGALINLPLKKLNHNNQHCQSTQLLQNTKKISLGNEQEDIGLKKLKDQKKELDNSPLKSMPSADQLEKLDTNKEEEIRLLTIENDIMHKAFIQKSHRLNLQDSQRNELLQRIQKYKQEQQSATTRHNLGKSLQEENYYSNGAVGSTQNTSQATGLGNSHNNSGGNSITEKHVRGQSDGATSLEERRKIEKYRKKAEKILQAQSERENQIQQDAEKLQFY</sequence>
<accession>A0A078AZE5</accession>
<feature type="region of interest" description="Disordered" evidence="2">
    <location>
        <begin position="1323"/>
        <end position="1399"/>
    </location>
</feature>
<feature type="region of interest" description="Disordered" evidence="2">
    <location>
        <begin position="930"/>
        <end position="961"/>
    </location>
</feature>
<keyword evidence="1" id="KW-0175">Coiled coil</keyword>
<evidence type="ECO:0000313" key="4">
    <source>
        <dbReference type="Proteomes" id="UP000039865"/>
    </source>
</evidence>
<feature type="compositionally biased region" description="Polar residues" evidence="2">
    <location>
        <begin position="614"/>
        <end position="623"/>
    </location>
</feature>
<dbReference type="Proteomes" id="UP000039865">
    <property type="component" value="Unassembled WGS sequence"/>
</dbReference>
<gene>
    <name evidence="3" type="primary">Contig19010.g921</name>
    <name evidence="3" type="ORF">STYLEM_16586</name>
</gene>
<evidence type="ECO:0000256" key="2">
    <source>
        <dbReference type="SAM" id="MobiDB-lite"/>
    </source>
</evidence>
<feature type="region of interest" description="Disordered" evidence="2">
    <location>
        <begin position="658"/>
        <end position="713"/>
    </location>
</feature>
<feature type="compositionally biased region" description="Basic and acidic residues" evidence="2">
    <location>
        <begin position="1383"/>
        <end position="1399"/>
    </location>
</feature>
<evidence type="ECO:0000313" key="3">
    <source>
        <dbReference type="EMBL" id="CDW87481.1"/>
    </source>
</evidence>
<feature type="coiled-coil region" evidence="1">
    <location>
        <begin position="1278"/>
        <end position="1305"/>
    </location>
</feature>
<feature type="compositionally biased region" description="Basic residues" evidence="2">
    <location>
        <begin position="690"/>
        <end position="700"/>
    </location>
</feature>
<protein>
    <submittedName>
        <fullName evidence="3">Uncharacterized protein</fullName>
    </submittedName>
</protein>
<feature type="compositionally biased region" description="Low complexity" evidence="2">
    <location>
        <begin position="1334"/>
        <end position="1346"/>
    </location>
</feature>
<proteinExistence type="predicted"/>
<keyword evidence="4" id="KW-1185">Reference proteome</keyword>